<feature type="compositionally biased region" description="Polar residues" evidence="1">
    <location>
        <begin position="136"/>
        <end position="145"/>
    </location>
</feature>
<proteinExistence type="predicted"/>
<feature type="compositionally biased region" description="Basic and acidic residues" evidence="1">
    <location>
        <begin position="181"/>
        <end position="196"/>
    </location>
</feature>
<evidence type="ECO:0000313" key="2">
    <source>
        <dbReference type="EMBL" id="KAE9407314.1"/>
    </source>
</evidence>
<feature type="compositionally biased region" description="Acidic residues" evidence="1">
    <location>
        <begin position="94"/>
        <end position="107"/>
    </location>
</feature>
<dbReference type="AlphaFoldDB" id="A0A6A4IEQ8"/>
<feature type="compositionally biased region" description="Low complexity" evidence="1">
    <location>
        <begin position="79"/>
        <end position="93"/>
    </location>
</feature>
<dbReference type="OrthoDB" id="2989516at2759"/>
<protein>
    <submittedName>
        <fullName evidence="2">Uncharacterized protein</fullName>
    </submittedName>
</protein>
<organism evidence="2 3">
    <name type="scientific">Gymnopus androsaceus JB14</name>
    <dbReference type="NCBI Taxonomy" id="1447944"/>
    <lineage>
        <taxon>Eukaryota</taxon>
        <taxon>Fungi</taxon>
        <taxon>Dikarya</taxon>
        <taxon>Basidiomycota</taxon>
        <taxon>Agaricomycotina</taxon>
        <taxon>Agaricomycetes</taxon>
        <taxon>Agaricomycetidae</taxon>
        <taxon>Agaricales</taxon>
        <taxon>Marasmiineae</taxon>
        <taxon>Omphalotaceae</taxon>
        <taxon>Gymnopus</taxon>
    </lineage>
</organism>
<gene>
    <name evidence="2" type="ORF">BT96DRAFT_933370</name>
</gene>
<name>A0A6A4IEQ8_9AGAR</name>
<evidence type="ECO:0000256" key="1">
    <source>
        <dbReference type="SAM" id="MobiDB-lite"/>
    </source>
</evidence>
<sequence length="526" mass="58602">MENATESGVLYLVPDSNGNGKRVVRKPHPPPTSPPLDEDFDAYTLETREPVTELGTVKDRPTSWAPTSPPLDEDFDAWTYTNTGGPITGTGTIYEEEDRPDSEEEWKEENVQRYGRSNSHRGGLLKRRNRQKLGRNYTSTVSKASGSGALHSGNREQRNGSEIPAQNDELGAGRRYYQHPSSEDHGRDRGRGEISERSLSSRPEAKFGSDSRSKVPKSHTGTSSTRIGSGNHRNGVRDVGDRSNLPLQRDNHHSRQTISRRGPAAHDYEVIDSHVLEKGPERTVTISTWREKVANEARRSEVAMSVYYLSADDYVGNDPGIGERDEFRTPADQNGYINGKGKVKQRDLLNDGWVRSKPVYYGSASTFRAYTPWPLGTDITGTSSKAKAPEKGPSRGSTRSVSRAEWAQREYAEPRTSTPVRRHREDTIRLVYSPAPLPTNGAHINRSARGSSETAISSMHVASTPALESFLTSFLVGLGIRTKEHLKAVGRLREETRNKEVREEALKRGMTIMEWAILLDRLQQNG</sequence>
<dbReference type="EMBL" id="ML769396">
    <property type="protein sequence ID" value="KAE9407314.1"/>
    <property type="molecule type" value="Genomic_DNA"/>
</dbReference>
<feature type="compositionally biased region" description="Basic residues" evidence="1">
    <location>
        <begin position="123"/>
        <end position="133"/>
    </location>
</feature>
<reference evidence="2" key="1">
    <citation type="journal article" date="2019" name="Environ. Microbiol.">
        <title>Fungal ecological strategies reflected in gene transcription - a case study of two litter decomposers.</title>
        <authorList>
            <person name="Barbi F."/>
            <person name="Kohler A."/>
            <person name="Barry K."/>
            <person name="Baskaran P."/>
            <person name="Daum C."/>
            <person name="Fauchery L."/>
            <person name="Ihrmark K."/>
            <person name="Kuo A."/>
            <person name="LaButti K."/>
            <person name="Lipzen A."/>
            <person name="Morin E."/>
            <person name="Grigoriev I.V."/>
            <person name="Henrissat B."/>
            <person name="Lindahl B."/>
            <person name="Martin F."/>
        </authorList>
    </citation>
    <scope>NUCLEOTIDE SEQUENCE</scope>
    <source>
        <strain evidence="2">JB14</strain>
    </source>
</reference>
<feature type="compositionally biased region" description="Basic and acidic residues" evidence="1">
    <location>
        <begin position="46"/>
        <end position="61"/>
    </location>
</feature>
<feature type="region of interest" description="Disordered" evidence="1">
    <location>
        <begin position="380"/>
        <end position="426"/>
    </location>
</feature>
<feature type="region of interest" description="Disordered" evidence="1">
    <location>
        <begin position="1"/>
        <end position="266"/>
    </location>
</feature>
<keyword evidence="3" id="KW-1185">Reference proteome</keyword>
<accession>A0A6A4IEQ8</accession>
<feature type="compositionally biased region" description="Polar residues" evidence="1">
    <location>
        <begin position="219"/>
        <end position="232"/>
    </location>
</feature>
<feature type="compositionally biased region" description="Basic and acidic residues" evidence="1">
    <location>
        <begin position="203"/>
        <end position="213"/>
    </location>
</feature>
<evidence type="ECO:0000313" key="3">
    <source>
        <dbReference type="Proteomes" id="UP000799118"/>
    </source>
</evidence>
<dbReference type="Proteomes" id="UP000799118">
    <property type="component" value="Unassembled WGS sequence"/>
</dbReference>